<protein>
    <submittedName>
        <fullName evidence="1">Uncharacterized protein</fullName>
    </submittedName>
</protein>
<dbReference type="Proteomes" id="UP001143910">
    <property type="component" value="Unassembled WGS sequence"/>
</dbReference>
<evidence type="ECO:0000313" key="2">
    <source>
        <dbReference type="Proteomes" id="UP001143910"/>
    </source>
</evidence>
<reference evidence="1" key="1">
    <citation type="submission" date="2022-08" db="EMBL/GenBank/DDBJ databases">
        <title>Genome Sequence of Lecanicillium fungicola.</title>
        <authorList>
            <person name="Buettner E."/>
        </authorList>
    </citation>
    <scope>NUCLEOTIDE SEQUENCE</scope>
    <source>
        <strain evidence="1">Babe33</strain>
    </source>
</reference>
<accession>A0ACC1MP64</accession>
<comment type="caution">
    <text evidence="1">The sequence shown here is derived from an EMBL/GenBank/DDBJ whole genome shotgun (WGS) entry which is preliminary data.</text>
</comment>
<organism evidence="1 2">
    <name type="scientific">Zarea fungicola</name>
    <dbReference type="NCBI Taxonomy" id="93591"/>
    <lineage>
        <taxon>Eukaryota</taxon>
        <taxon>Fungi</taxon>
        <taxon>Dikarya</taxon>
        <taxon>Ascomycota</taxon>
        <taxon>Pezizomycotina</taxon>
        <taxon>Sordariomycetes</taxon>
        <taxon>Hypocreomycetidae</taxon>
        <taxon>Hypocreales</taxon>
        <taxon>Cordycipitaceae</taxon>
        <taxon>Zarea</taxon>
    </lineage>
</organism>
<dbReference type="EMBL" id="JANJQO010002091">
    <property type="protein sequence ID" value="KAJ2968121.1"/>
    <property type="molecule type" value="Genomic_DNA"/>
</dbReference>
<proteinExistence type="predicted"/>
<gene>
    <name evidence="1" type="ORF">NQ176_g9330</name>
</gene>
<name>A0ACC1MP64_9HYPO</name>
<sequence>MPAMIAFQDDVADRTAGFSVEQLEQLNREMMDKIWQTRNEWNRLNVYYSVKGVFDNMISDIESLHKASIGGGSP</sequence>
<evidence type="ECO:0000313" key="1">
    <source>
        <dbReference type="EMBL" id="KAJ2968121.1"/>
    </source>
</evidence>
<keyword evidence="2" id="KW-1185">Reference proteome</keyword>